<evidence type="ECO:0000256" key="9">
    <source>
        <dbReference type="ARBA" id="ARBA00022729"/>
    </source>
</evidence>
<feature type="disulfide bond" evidence="18">
    <location>
        <begin position="120"/>
        <end position="147"/>
    </location>
</feature>
<accession>A0ABD0W5P6</accession>
<dbReference type="Proteomes" id="UP001557470">
    <property type="component" value="Unassembled WGS sequence"/>
</dbReference>
<feature type="signal peptide" evidence="19">
    <location>
        <begin position="1"/>
        <end position="22"/>
    </location>
</feature>
<dbReference type="PIRSF" id="PIRSF001154">
    <property type="entry name" value="Compl_C2_B"/>
    <property type="match status" value="1"/>
</dbReference>
<evidence type="ECO:0000256" key="1">
    <source>
        <dbReference type="ARBA" id="ARBA00001936"/>
    </source>
</evidence>
<dbReference type="InterPro" id="IPR035976">
    <property type="entry name" value="Sushi/SCR/CCP_sf"/>
</dbReference>
<dbReference type="PANTHER" id="PTHR46393:SF6">
    <property type="entry name" value="COMPLEMENT C2-RELATED"/>
    <property type="match status" value="1"/>
</dbReference>
<dbReference type="CDD" id="cd00190">
    <property type="entry name" value="Tryp_SPc"/>
    <property type="match status" value="1"/>
</dbReference>
<keyword evidence="12" id="KW-0720">Serine protease</keyword>
<keyword evidence="5" id="KW-0964">Secreted</keyword>
<dbReference type="SUPFAM" id="SSF50494">
    <property type="entry name" value="Trypsin-like serine proteases"/>
    <property type="match status" value="1"/>
</dbReference>
<feature type="chain" id="PRO_5044852723" description="C3/C5 convertase" evidence="19">
    <location>
        <begin position="23"/>
        <end position="757"/>
    </location>
</feature>
<dbReference type="InterPro" id="IPR009003">
    <property type="entry name" value="Peptidase_S1_PA"/>
</dbReference>
<comment type="cofactor">
    <cofactor evidence="1">
        <name>Mn(2+)</name>
        <dbReference type="ChEBI" id="CHEBI:29035"/>
    </cofactor>
</comment>
<dbReference type="Gene3D" id="2.10.70.10">
    <property type="entry name" value="Complement Module, domain 1"/>
    <property type="match status" value="3"/>
</dbReference>
<dbReference type="Pfam" id="PF00089">
    <property type="entry name" value="Trypsin"/>
    <property type="match status" value="1"/>
</dbReference>
<feature type="domain" description="Peptidase S1" evidence="21">
    <location>
        <begin position="460"/>
        <end position="742"/>
    </location>
</feature>
<evidence type="ECO:0000313" key="23">
    <source>
        <dbReference type="EMBL" id="KAL0966315.1"/>
    </source>
</evidence>
<feature type="domain" description="Sushi" evidence="22">
    <location>
        <begin position="152"/>
        <end position="209"/>
    </location>
</feature>
<evidence type="ECO:0000256" key="7">
    <source>
        <dbReference type="ARBA" id="ARBA00022659"/>
    </source>
</evidence>
<keyword evidence="15" id="KW-0325">Glycoprotein</keyword>
<feature type="active site" description="Charge relay system" evidence="17">
    <location>
        <position position="562"/>
    </location>
</feature>
<evidence type="ECO:0000256" key="3">
    <source>
        <dbReference type="ARBA" id="ARBA00004241"/>
    </source>
</evidence>
<keyword evidence="24" id="KW-1185">Reference proteome</keyword>
<evidence type="ECO:0000256" key="18">
    <source>
        <dbReference type="PROSITE-ProRule" id="PRU00302"/>
    </source>
</evidence>
<keyword evidence="11" id="KW-0378">Hydrolase</keyword>
<dbReference type="EMBL" id="JAGEUA010000009">
    <property type="protein sequence ID" value="KAL0966315.1"/>
    <property type="molecule type" value="Genomic_DNA"/>
</dbReference>
<evidence type="ECO:0000256" key="19">
    <source>
        <dbReference type="SAM" id="SignalP"/>
    </source>
</evidence>
<dbReference type="InterPro" id="IPR001314">
    <property type="entry name" value="Peptidase_S1A"/>
</dbReference>
<evidence type="ECO:0000256" key="15">
    <source>
        <dbReference type="ARBA" id="ARBA00023180"/>
    </source>
</evidence>
<dbReference type="SUPFAM" id="SSF57535">
    <property type="entry name" value="Complement control module/SCR domain"/>
    <property type="match status" value="3"/>
</dbReference>
<dbReference type="PROSITE" id="PS50923">
    <property type="entry name" value="SUSHI"/>
    <property type="match status" value="2"/>
</dbReference>
<feature type="disulfide bond" evidence="18">
    <location>
        <begin position="180"/>
        <end position="207"/>
    </location>
</feature>
<keyword evidence="14 18" id="KW-1015">Disulfide bond</keyword>
<dbReference type="GO" id="GO:0005576">
    <property type="term" value="C:extracellular region"/>
    <property type="evidence" value="ECO:0007669"/>
    <property type="project" value="UniProtKB-SubCell"/>
</dbReference>
<evidence type="ECO:0000259" key="20">
    <source>
        <dbReference type="PROSITE" id="PS50234"/>
    </source>
</evidence>
<dbReference type="GO" id="GO:0008236">
    <property type="term" value="F:serine-type peptidase activity"/>
    <property type="evidence" value="ECO:0007669"/>
    <property type="project" value="UniProtKB-KW"/>
</dbReference>
<comment type="subcellular location">
    <subcellularLocation>
        <location evidence="3">Cell surface</location>
    </subcellularLocation>
    <subcellularLocation>
        <location evidence="4">Secreted</location>
    </subcellularLocation>
</comment>
<dbReference type="SMART" id="SM00032">
    <property type="entry name" value="CCP"/>
    <property type="match status" value="3"/>
</dbReference>
<dbReference type="PRINTS" id="PR00722">
    <property type="entry name" value="CHYMOTRYPSIN"/>
</dbReference>
<evidence type="ECO:0000256" key="4">
    <source>
        <dbReference type="ARBA" id="ARBA00004613"/>
    </source>
</evidence>
<dbReference type="CDD" id="cd00033">
    <property type="entry name" value="CCP"/>
    <property type="match status" value="2"/>
</dbReference>
<dbReference type="Pfam" id="PF00084">
    <property type="entry name" value="Sushi"/>
    <property type="match status" value="3"/>
</dbReference>
<dbReference type="PROSITE" id="PS50240">
    <property type="entry name" value="TRYPSIN_DOM"/>
    <property type="match status" value="1"/>
</dbReference>
<evidence type="ECO:0000256" key="2">
    <source>
        <dbReference type="ARBA" id="ARBA00001946"/>
    </source>
</evidence>
<dbReference type="PROSITE" id="PS00134">
    <property type="entry name" value="TRYPSIN_HIS"/>
    <property type="match status" value="1"/>
</dbReference>
<dbReference type="Gene3D" id="2.40.10.10">
    <property type="entry name" value="Trypsin-like serine proteases"/>
    <property type="match status" value="2"/>
</dbReference>
<dbReference type="InterPro" id="IPR018114">
    <property type="entry name" value="TRYPSIN_HIS"/>
</dbReference>
<keyword evidence="9 19" id="KW-0732">Signal</keyword>
<evidence type="ECO:0000256" key="17">
    <source>
        <dbReference type="PIRSR" id="PIRSR001154-1"/>
    </source>
</evidence>
<reference evidence="23 24" key="1">
    <citation type="submission" date="2024-06" db="EMBL/GenBank/DDBJ databases">
        <authorList>
            <person name="Pan Q."/>
            <person name="Wen M."/>
            <person name="Jouanno E."/>
            <person name="Zahm M."/>
            <person name="Klopp C."/>
            <person name="Cabau C."/>
            <person name="Louis A."/>
            <person name="Berthelot C."/>
            <person name="Parey E."/>
            <person name="Roest Crollius H."/>
            <person name="Montfort J."/>
            <person name="Robinson-Rechavi M."/>
            <person name="Bouchez O."/>
            <person name="Lampietro C."/>
            <person name="Lopez Roques C."/>
            <person name="Donnadieu C."/>
            <person name="Postlethwait J."/>
            <person name="Bobe J."/>
            <person name="Verreycken H."/>
            <person name="Guiguen Y."/>
        </authorList>
    </citation>
    <scope>NUCLEOTIDE SEQUENCE [LARGE SCALE GENOMIC DNA]</scope>
    <source>
        <strain evidence="23">Up_M1</strain>
        <tissue evidence="23">Testis</tissue>
    </source>
</reference>
<evidence type="ECO:0000256" key="8">
    <source>
        <dbReference type="ARBA" id="ARBA00022670"/>
    </source>
</evidence>
<evidence type="ECO:0000259" key="22">
    <source>
        <dbReference type="PROSITE" id="PS50923"/>
    </source>
</evidence>
<dbReference type="InterPro" id="IPR011360">
    <property type="entry name" value="Compl_C2_B"/>
</dbReference>
<name>A0ABD0W5P6_UMBPY</name>
<keyword evidence="10" id="KW-0677">Repeat</keyword>
<keyword evidence="7 18" id="KW-0768">Sushi</keyword>
<evidence type="ECO:0000256" key="12">
    <source>
        <dbReference type="ARBA" id="ARBA00022825"/>
    </source>
</evidence>
<sequence>MRPAISWNFLYCLLLCTFTVYSSEVGVCSTDGMSIQGGKYSLSNGLNVGSELLYHCPDGYYPYPNPMHRCAGPNRWSPKLREQGSECRVVTCPDPSELRNGMVSPVLSIYVVGNHTTYECFDGYTFYGSASRVCQSNGKWSGDTPICDYGSGHCRDPGIPPGAKRNGNLLDIGDRVTYECSLGLMLLGSKERTCLEDGHWSGTEPSCYKKHYYDTPEEVSKYFSTSLENRLAISGLDDNMDGQQVQKSIQMRQGGKLHIYIALDTSGSIGQKNFTLAKECVQALINQISFFEITPKYEILGFASEVTEIVDIFSPASHSDEVLKNLNDFTYGKSKGMGSNLSKALKKILEKMSVFKERKELQDTHQVILVFTDGKTNMGGSAEPIVIQIRDLMKKIHGEQNWQEYLDIYFFGVGADINEQEINKLVSKKNSEKHFYKLRTDRELTYVFKMIIDESNSVGLCGLSWDHGKDDFTATKRQKYPWVVKISAMVGNEWKYCMGALVSPRFVLTAAHCFKENQTDEIRVSIFGQEDIKLEWDQVIIHPEYDVYKKKDKGVDEFYDYDVAILNLKSDITISKENRPICIPCTVSSIRAAGLHSSTTCKAQEEFLLDKNLVPASFMSEKKRNMVEKEVKIKLKDMRESCIKDALKAENGTIKNYIEAVTENFLCTGGIQPKVEHVACKGDSGGALYLTNQKRRIQVGVISWGVADLCKGDKHPQTSTEISRDYHINLFRMQKFLKDHLGEKNFVTDYEPLKFVD</sequence>
<evidence type="ECO:0000256" key="11">
    <source>
        <dbReference type="ARBA" id="ARBA00022801"/>
    </source>
</evidence>
<organism evidence="23 24">
    <name type="scientific">Umbra pygmaea</name>
    <name type="common">Eastern mudminnow</name>
    <dbReference type="NCBI Taxonomy" id="75934"/>
    <lineage>
        <taxon>Eukaryota</taxon>
        <taxon>Metazoa</taxon>
        <taxon>Chordata</taxon>
        <taxon>Craniata</taxon>
        <taxon>Vertebrata</taxon>
        <taxon>Euteleostomi</taxon>
        <taxon>Actinopterygii</taxon>
        <taxon>Neopterygii</taxon>
        <taxon>Teleostei</taxon>
        <taxon>Protacanthopterygii</taxon>
        <taxon>Esociformes</taxon>
        <taxon>Umbridae</taxon>
        <taxon>Umbra</taxon>
    </lineage>
</organism>
<evidence type="ECO:0000256" key="6">
    <source>
        <dbReference type="ARBA" id="ARBA00022588"/>
    </source>
</evidence>
<keyword evidence="8" id="KW-0645">Protease</keyword>
<comment type="cofactor">
    <cofactor evidence="2">
        <name>Mg(2+)</name>
        <dbReference type="ChEBI" id="CHEBI:18420"/>
    </cofactor>
</comment>
<evidence type="ECO:0000256" key="16">
    <source>
        <dbReference type="ARBA" id="ARBA00029636"/>
    </source>
</evidence>
<evidence type="ECO:0000256" key="13">
    <source>
        <dbReference type="ARBA" id="ARBA00022859"/>
    </source>
</evidence>
<dbReference type="SUPFAM" id="SSF53300">
    <property type="entry name" value="vWA-like"/>
    <property type="match status" value="1"/>
</dbReference>
<dbReference type="InterPro" id="IPR001254">
    <property type="entry name" value="Trypsin_dom"/>
</dbReference>
<dbReference type="InterPro" id="IPR000436">
    <property type="entry name" value="Sushi_SCR_CCP_dom"/>
</dbReference>
<dbReference type="InterPro" id="IPR002035">
    <property type="entry name" value="VWF_A"/>
</dbReference>
<dbReference type="GO" id="GO:0006508">
    <property type="term" value="P:proteolysis"/>
    <property type="evidence" value="ECO:0007669"/>
    <property type="project" value="UniProtKB-KW"/>
</dbReference>
<evidence type="ECO:0000256" key="10">
    <source>
        <dbReference type="ARBA" id="ARBA00022737"/>
    </source>
</evidence>
<evidence type="ECO:0000256" key="5">
    <source>
        <dbReference type="ARBA" id="ARBA00022525"/>
    </source>
</evidence>
<dbReference type="Gene3D" id="3.40.50.410">
    <property type="entry name" value="von Willebrand factor, type A domain"/>
    <property type="match status" value="1"/>
</dbReference>
<dbReference type="PROSITE" id="PS50234">
    <property type="entry name" value="VWFA"/>
    <property type="match status" value="1"/>
</dbReference>
<keyword evidence="13" id="KW-0391">Immunity</keyword>
<evidence type="ECO:0000259" key="21">
    <source>
        <dbReference type="PROSITE" id="PS50240"/>
    </source>
</evidence>
<dbReference type="GO" id="GO:0045087">
    <property type="term" value="P:innate immune response"/>
    <property type="evidence" value="ECO:0007669"/>
    <property type="project" value="UniProtKB-KW"/>
</dbReference>
<feature type="active site" description="Charge relay system" evidence="17">
    <location>
        <position position="512"/>
    </location>
</feature>
<feature type="domain" description="Sushi" evidence="22">
    <location>
        <begin position="90"/>
        <end position="149"/>
    </location>
</feature>
<gene>
    <name evidence="23" type="ORF">UPYG_G00293790</name>
</gene>
<dbReference type="InterPro" id="IPR036465">
    <property type="entry name" value="vWFA_dom_sf"/>
</dbReference>
<evidence type="ECO:0000313" key="24">
    <source>
        <dbReference type="Proteomes" id="UP001557470"/>
    </source>
</evidence>
<feature type="active site" description="Charge relay system" evidence="17">
    <location>
        <position position="684"/>
    </location>
</feature>
<keyword evidence="6" id="KW-0399">Innate immunity</keyword>
<feature type="domain" description="VWFA" evidence="20">
    <location>
        <begin position="258"/>
        <end position="451"/>
    </location>
</feature>
<comment type="caution">
    <text evidence="23">The sequence shown here is derived from an EMBL/GenBank/DDBJ whole genome shotgun (WGS) entry which is preliminary data.</text>
</comment>
<dbReference type="Pfam" id="PF00092">
    <property type="entry name" value="VWA"/>
    <property type="match status" value="1"/>
</dbReference>
<proteinExistence type="predicted"/>
<comment type="caution">
    <text evidence="18">Lacks conserved residue(s) required for the propagation of feature annotation.</text>
</comment>
<dbReference type="InterPro" id="IPR043504">
    <property type="entry name" value="Peptidase_S1_PA_chymotrypsin"/>
</dbReference>
<dbReference type="AlphaFoldDB" id="A0ABD0W5P6"/>
<dbReference type="SMART" id="SM00327">
    <property type="entry name" value="VWA"/>
    <property type="match status" value="1"/>
</dbReference>
<protein>
    <recommendedName>
        <fullName evidence="16">C3/C5 convertase</fullName>
    </recommendedName>
</protein>
<dbReference type="SMART" id="SM00020">
    <property type="entry name" value="Tryp_SPc"/>
    <property type="match status" value="1"/>
</dbReference>
<dbReference type="PANTHER" id="PTHR46393">
    <property type="entry name" value="SUSHI DOMAIN-CONTAINING PROTEIN"/>
    <property type="match status" value="1"/>
</dbReference>
<dbReference type="GO" id="GO:0009986">
    <property type="term" value="C:cell surface"/>
    <property type="evidence" value="ECO:0007669"/>
    <property type="project" value="UniProtKB-SubCell"/>
</dbReference>
<evidence type="ECO:0000256" key="14">
    <source>
        <dbReference type="ARBA" id="ARBA00023157"/>
    </source>
</evidence>